<dbReference type="SUPFAM" id="SSF53850">
    <property type="entry name" value="Periplasmic binding protein-like II"/>
    <property type="match status" value="1"/>
</dbReference>
<organism evidence="7 8">
    <name type="scientific">Paenibacillus wenxiniae</name>
    <dbReference type="NCBI Taxonomy" id="1636843"/>
    <lineage>
        <taxon>Bacteria</taxon>
        <taxon>Bacillati</taxon>
        <taxon>Bacillota</taxon>
        <taxon>Bacilli</taxon>
        <taxon>Bacillales</taxon>
        <taxon>Paenibacillaceae</taxon>
        <taxon>Paenibacillus</taxon>
    </lineage>
</organism>
<accession>A0ABW4RGW5</accession>
<dbReference type="PANTHER" id="PTHR43649">
    <property type="entry name" value="ARABINOSE-BINDING PROTEIN-RELATED"/>
    <property type="match status" value="1"/>
</dbReference>
<protein>
    <submittedName>
        <fullName evidence="7">Extracellular solute-binding protein</fullName>
    </submittedName>
</protein>
<evidence type="ECO:0000256" key="6">
    <source>
        <dbReference type="SAM" id="SignalP"/>
    </source>
</evidence>
<evidence type="ECO:0000256" key="2">
    <source>
        <dbReference type="ARBA" id="ARBA00022729"/>
    </source>
</evidence>
<dbReference type="InterPro" id="IPR006059">
    <property type="entry name" value="SBP"/>
</dbReference>
<feature type="signal peptide" evidence="6">
    <location>
        <begin position="1"/>
        <end position="29"/>
    </location>
</feature>
<dbReference type="EMBL" id="JBHUEH010000011">
    <property type="protein sequence ID" value="MFD1885421.1"/>
    <property type="molecule type" value="Genomic_DNA"/>
</dbReference>
<evidence type="ECO:0000256" key="1">
    <source>
        <dbReference type="ARBA" id="ARBA00022475"/>
    </source>
</evidence>
<evidence type="ECO:0000256" key="4">
    <source>
        <dbReference type="ARBA" id="ARBA00023139"/>
    </source>
</evidence>
<keyword evidence="3" id="KW-0472">Membrane</keyword>
<proteinExistence type="predicted"/>
<reference evidence="8" key="1">
    <citation type="journal article" date="2019" name="Int. J. Syst. Evol. Microbiol.">
        <title>The Global Catalogue of Microorganisms (GCM) 10K type strain sequencing project: providing services to taxonomists for standard genome sequencing and annotation.</title>
        <authorList>
            <consortium name="The Broad Institute Genomics Platform"/>
            <consortium name="The Broad Institute Genome Sequencing Center for Infectious Disease"/>
            <person name="Wu L."/>
            <person name="Ma J."/>
        </authorList>
    </citation>
    <scope>NUCLEOTIDE SEQUENCE [LARGE SCALE GENOMIC DNA]</scope>
    <source>
        <strain evidence="8">CCUG 54950</strain>
    </source>
</reference>
<comment type="caution">
    <text evidence="7">The sequence shown here is derived from an EMBL/GenBank/DDBJ whole genome shotgun (WGS) entry which is preliminary data.</text>
</comment>
<dbReference type="PANTHER" id="PTHR43649:SF33">
    <property type="entry name" value="POLYGALACTURONAN_RHAMNOGALACTURONAN-BINDING PROTEIN YTCQ"/>
    <property type="match status" value="1"/>
</dbReference>
<dbReference type="PROSITE" id="PS51257">
    <property type="entry name" value="PROKAR_LIPOPROTEIN"/>
    <property type="match status" value="1"/>
</dbReference>
<evidence type="ECO:0000313" key="7">
    <source>
        <dbReference type="EMBL" id="MFD1885421.1"/>
    </source>
</evidence>
<dbReference type="RefSeq" id="WP_347325693.1">
    <property type="nucleotide sequence ID" value="NZ_JBCGUH010000007.1"/>
</dbReference>
<keyword evidence="8" id="KW-1185">Reference proteome</keyword>
<keyword evidence="4" id="KW-0564">Palmitate</keyword>
<name>A0ABW4RGW5_9BACL</name>
<keyword evidence="2 6" id="KW-0732">Signal</keyword>
<keyword evidence="1" id="KW-1003">Cell membrane</keyword>
<evidence type="ECO:0000313" key="8">
    <source>
        <dbReference type="Proteomes" id="UP001597233"/>
    </source>
</evidence>
<keyword evidence="5" id="KW-0449">Lipoprotein</keyword>
<dbReference type="InterPro" id="IPR050490">
    <property type="entry name" value="Bact_solute-bd_prot1"/>
</dbReference>
<evidence type="ECO:0000256" key="3">
    <source>
        <dbReference type="ARBA" id="ARBA00023136"/>
    </source>
</evidence>
<dbReference type="Gene3D" id="3.40.190.10">
    <property type="entry name" value="Periplasmic binding protein-like II"/>
    <property type="match status" value="2"/>
</dbReference>
<sequence length="568" mass="63185">MKKWTAVLAIPLLVTMLATGCSSTQSATAKDSQSSDNANKPSTWIADRVITGLIFEDAGDVSTEMNPDIARVLKEKTGITLKIQGVSGNDSTQALAAGLAAGDLPDFVGFYLDNSGRPEMPILLKAAREGMFTDVAPYLKQTNIYSKYFQPGYLPMDSQKNIVFRPEFNGAAYLVNMDISRNPGYVGKKYVGGPYVRKDIMDKLGIDPASIQTSQQLYELAQKMQAGHFTDANGKPITPIGPTVWGGKDVDTLFNDLVWTGPSDEKFLRDASGTIKFESQTDYPLKRIQLIQNLRHEQLISPEFFTMSENEAREGVLNHSFGIVADMHNYIPQNNDMTYVPLGPINFVNGPYYKQLDYKSYSAGWAIPTTTEHPEDIVKLADFLASREGKLLFKYGIEGRDYTLDSKGNPIVKKSVVDLMKSNPAEAEKLGFSGVGNYWGEYLGLTDIDDTDDFGEAVYGEASNSNSDATAKKILQLWHYDERRKQAKIVDGLTPLSFLSEFDRGDELNQAINNYKDSLIKAYFSDNMDQARAIMNDANAQLNNGQLLDRFIQFLNQKESQDKITIKF</sequence>
<feature type="chain" id="PRO_5046912461" evidence="6">
    <location>
        <begin position="30"/>
        <end position="568"/>
    </location>
</feature>
<evidence type="ECO:0000256" key="5">
    <source>
        <dbReference type="ARBA" id="ARBA00023288"/>
    </source>
</evidence>
<gene>
    <name evidence="7" type="ORF">ACFSC9_07755</name>
</gene>
<dbReference type="Proteomes" id="UP001597233">
    <property type="component" value="Unassembled WGS sequence"/>
</dbReference>
<dbReference type="Pfam" id="PF01547">
    <property type="entry name" value="SBP_bac_1"/>
    <property type="match status" value="1"/>
</dbReference>